<feature type="chain" id="PRO_5037795894" evidence="1">
    <location>
        <begin position="32"/>
        <end position="433"/>
    </location>
</feature>
<accession>A0A930B5V0</accession>
<dbReference type="PROSITE" id="PS51257">
    <property type="entry name" value="PROKAR_LIPOPROTEIN"/>
    <property type="match status" value="1"/>
</dbReference>
<dbReference type="AlphaFoldDB" id="A0A930B5V0"/>
<feature type="signal peptide" evidence="1">
    <location>
        <begin position="1"/>
        <end position="31"/>
    </location>
</feature>
<comment type="caution">
    <text evidence="2">The sequence shown here is derived from an EMBL/GenBank/DDBJ whole genome shotgun (WGS) entry which is preliminary data.</text>
</comment>
<reference evidence="2" key="1">
    <citation type="submission" date="2020-04" db="EMBL/GenBank/DDBJ databases">
        <title>Deep metagenomics examines the oral microbiome during advanced dental caries in children, revealing novel taxa and co-occurrences with host molecules.</title>
        <authorList>
            <person name="Baker J.L."/>
            <person name="Morton J.T."/>
            <person name="Dinis M."/>
            <person name="Alvarez R."/>
            <person name="Tran N.C."/>
            <person name="Knight R."/>
            <person name="Edlund A."/>
        </authorList>
    </citation>
    <scope>NUCLEOTIDE SEQUENCE</scope>
    <source>
        <strain evidence="2">JCVI_32_bin.14</strain>
    </source>
</reference>
<evidence type="ECO:0000256" key="1">
    <source>
        <dbReference type="SAM" id="SignalP"/>
    </source>
</evidence>
<protein>
    <submittedName>
        <fullName evidence="2">Tat pathway signal sequence</fullName>
    </submittedName>
</protein>
<dbReference type="EMBL" id="JABZMK010000001">
    <property type="protein sequence ID" value="MBF1128591.1"/>
    <property type="molecule type" value="Genomic_DNA"/>
</dbReference>
<evidence type="ECO:0000313" key="2">
    <source>
        <dbReference type="EMBL" id="MBF1128591.1"/>
    </source>
</evidence>
<evidence type="ECO:0000313" key="3">
    <source>
        <dbReference type="Proteomes" id="UP000757890"/>
    </source>
</evidence>
<keyword evidence="1" id="KW-0732">Signal</keyword>
<gene>
    <name evidence="2" type="ORF">HXL70_00875</name>
</gene>
<dbReference type="Proteomes" id="UP000757890">
    <property type="component" value="Unassembled WGS sequence"/>
</dbReference>
<sequence>MIPSLRKQAIMQAAGMGLLSCFAFLPHNVDAAPIKSVGVSVVTTQGEVPDSVRKRIESSISAIGNRVFVGKEENIFRLNAVQYNKVLADIVNRVVIGYMVSDLQVAYGEHTSISVELQPVGEIIRTVSTEIDYGNLTEEAAKYVQKDTISVPVLMTELLTGLPVDSVGWAESVSQSAGRDLMKQILPEFDAKFEVHSGKETKVRIFLIPKGEIVRSSVLSFHKTTIPRILLFRAASRTEEAMKGLEGLPVSFVARHSRDISNHMKEILLEDSFIKKYEIDVETNLSAGTDSVLKVDALTDHWIIKTEAWLDTGRDGDKNYAFRGMLGHYMGKHDILFGEVQLYPGPMEWNVYGGWQHRFGDILEVGYKYDFMESANHVFARVPFGEKVALRYDHDWGKKENEYGLSYKIHNYITLEYVYNDEEGKWLRLIANL</sequence>
<proteinExistence type="predicted"/>
<name>A0A930B5V0_9FIRM</name>
<organism evidence="2 3">
    <name type="scientific">Dialister invisus</name>
    <dbReference type="NCBI Taxonomy" id="218538"/>
    <lineage>
        <taxon>Bacteria</taxon>
        <taxon>Bacillati</taxon>
        <taxon>Bacillota</taxon>
        <taxon>Negativicutes</taxon>
        <taxon>Veillonellales</taxon>
        <taxon>Veillonellaceae</taxon>
        <taxon>Dialister</taxon>
    </lineage>
</organism>